<accession>A0A848N0C4</accession>
<keyword evidence="2" id="KW-0964">Secreted</keyword>
<dbReference type="SUPFAM" id="SSF56399">
    <property type="entry name" value="ADP-ribosylation"/>
    <property type="match status" value="1"/>
</dbReference>
<evidence type="ECO:0000256" key="2">
    <source>
        <dbReference type="ARBA" id="ARBA00022525"/>
    </source>
</evidence>
<evidence type="ECO:0000259" key="3">
    <source>
        <dbReference type="PROSITE" id="PS51995"/>
    </source>
</evidence>
<dbReference type="AlphaFoldDB" id="A0A848N0C4"/>
<evidence type="ECO:0000313" key="5">
    <source>
        <dbReference type="Proteomes" id="UP000557857"/>
    </source>
</evidence>
<dbReference type="InterPro" id="IPR024079">
    <property type="entry name" value="MetalloPept_cat_dom_sf"/>
</dbReference>
<dbReference type="Gene3D" id="3.90.176.10">
    <property type="entry name" value="Toxin ADP-ribosyltransferase, Chain A, domain 1"/>
    <property type="match status" value="1"/>
</dbReference>
<organism evidence="4 5">
    <name type="scientific">Enterococcus mundtii</name>
    <dbReference type="NCBI Taxonomy" id="53346"/>
    <lineage>
        <taxon>Bacteria</taxon>
        <taxon>Bacillati</taxon>
        <taxon>Bacillota</taxon>
        <taxon>Bacilli</taxon>
        <taxon>Lactobacillales</taxon>
        <taxon>Enterococcaceae</taxon>
        <taxon>Enterococcus</taxon>
    </lineage>
</organism>
<gene>
    <name evidence="4" type="ORF">HI921_13530</name>
</gene>
<evidence type="ECO:0000256" key="1">
    <source>
        <dbReference type="ARBA" id="ARBA00004613"/>
    </source>
</evidence>
<dbReference type="Pfam" id="PF07737">
    <property type="entry name" value="ATLF"/>
    <property type="match status" value="1"/>
</dbReference>
<dbReference type="SUPFAM" id="SSF55486">
    <property type="entry name" value="Metalloproteases ('zincins'), catalytic domain"/>
    <property type="match status" value="1"/>
</dbReference>
<proteinExistence type="predicted"/>
<reference evidence="4 5" key="1">
    <citation type="submission" date="2020-04" db="EMBL/GenBank/DDBJ databases">
        <authorList>
            <person name="Abaymova A."/>
            <person name="Teymurazov M."/>
            <person name="Tazyna O."/>
            <person name="Chatushin Y."/>
            <person name="Svetoch E."/>
            <person name="Pereligyn V."/>
            <person name="Pohylenko V."/>
            <person name="Platonov M."/>
            <person name="Kartsev N."/>
            <person name="Skryabin Y."/>
            <person name="Sizova A."/>
            <person name="Solomentsev V."/>
            <person name="Kislichkina A."/>
            <person name="Bogun A."/>
        </authorList>
    </citation>
    <scope>NUCLEOTIDE SEQUENCE [LARGE SCALE GENOMIC DNA]</scope>
    <source>
        <strain evidence="5">SCPM-O-B-8398 (E28)</strain>
    </source>
</reference>
<comment type="caution">
    <text evidence="4">The sequence shown here is derived from an EMBL/GenBank/DDBJ whole genome shotgun (WGS) entry which is preliminary data.</text>
</comment>
<comment type="subcellular location">
    <subcellularLocation>
        <location evidence="1">Secreted</location>
    </subcellularLocation>
</comment>
<dbReference type="GO" id="GO:0005576">
    <property type="term" value="C:extracellular region"/>
    <property type="evidence" value="ECO:0007669"/>
    <property type="project" value="UniProtKB-SubCell"/>
</dbReference>
<evidence type="ECO:0000313" key="4">
    <source>
        <dbReference type="EMBL" id="NMP59471.1"/>
    </source>
</evidence>
<feature type="domain" description="ATLF-like" evidence="3">
    <location>
        <begin position="269"/>
        <end position="469"/>
    </location>
</feature>
<dbReference type="CDD" id="cd20493">
    <property type="entry name" value="M34_ATLF_C-like"/>
    <property type="match status" value="1"/>
</dbReference>
<dbReference type="Proteomes" id="UP000557857">
    <property type="component" value="Unassembled WGS sequence"/>
</dbReference>
<protein>
    <recommendedName>
        <fullName evidence="3">ATLF-like domain-containing protein</fullName>
    </recommendedName>
</protein>
<dbReference type="Gene3D" id="3.40.390.10">
    <property type="entry name" value="Collagenase (Catalytic Domain)"/>
    <property type="match status" value="1"/>
</dbReference>
<dbReference type="EMBL" id="JABCAG010000054">
    <property type="protein sequence ID" value="NMP59471.1"/>
    <property type="molecule type" value="Genomic_DNA"/>
</dbReference>
<dbReference type="RefSeq" id="WP_169059040.1">
    <property type="nucleotide sequence ID" value="NZ_JABCAG010000054.1"/>
</dbReference>
<dbReference type="InterPro" id="IPR014781">
    <property type="entry name" value="Anthrax_toxin_lethal/edema_N/C"/>
</dbReference>
<name>A0A848N0C4_ENTMU</name>
<dbReference type="GO" id="GO:0008237">
    <property type="term" value="F:metallopeptidase activity"/>
    <property type="evidence" value="ECO:0007669"/>
    <property type="project" value="InterPro"/>
</dbReference>
<dbReference type="PROSITE" id="PS51995">
    <property type="entry name" value="ATLF"/>
    <property type="match status" value="1"/>
</dbReference>
<dbReference type="InterPro" id="IPR047568">
    <property type="entry name" value="ATLF-like_dom"/>
</dbReference>
<sequence length="469" mass="53085">MKVILGIVTVIVMGLVFPNNVEAIRDYKNKDYDEAVDEIISEFESFRDELTEREEDTLRIFENNINKASSAADPHLNYLLKVTGGHLESLPVGLTPEEILKVSTIKTENRTIEELFRRETGRIKEGLFLYSSLSSTDFFMPESTFYTQDNPNLLSEDRIRYLRDNLKYGVSSDFLTGSPVGDEPQATGFLKYRIKIPPNTHLVHLNDAMDYLVINKGTGMEVKSIRVATEKGKQIIIVEAELVSKENVDSRITEISRNINEGVIATTENTKFKDIFKLDLTGRGASLIAEQATDMVNKFIELIPKNLLNQGLEFINEKQGKIIFVDRLLGYVDEAIPAGISLPEKHSEVNRINKSAGRYNITKRMIVINGHASGSAGKEMDSERLSHEFGHVIDNMKGLSSSSKVELISSTAEFQDIYNEEKNNINEYAGTNKEEFFAEAFRFFYSGLESNKNLLKEQAPRTYEFIKKL</sequence>